<accession>A0A348HCN5</accession>
<sequence>MMDVMDSGFISFYRDAGFGPINDTVCVPEAAIRYYEYRLPRKLIEYWRYWGWAGFADGLFWLVNPAEYEEVVALWLAGSPFECHDRYHVIARSAFGELFLWGEKTADSLTIQTLFGQIFPADRSDDIGCGSSQNMNILVQEFMATLCRSNLDILDVDNQPLFMPLRERLGSLRPDEMYGRASAFIECAPYRIEHFARVHAITHMAHLAKVGERHIMQDMGAVLKQSYLENLM</sequence>
<dbReference type="EMBL" id="AP018933">
    <property type="protein sequence ID" value="BBG29387.1"/>
    <property type="molecule type" value="Genomic_DNA"/>
</dbReference>
<dbReference type="OrthoDB" id="9016361at2"/>
<dbReference type="RefSeq" id="WP_051523934.1">
    <property type="nucleotide sequence ID" value="NZ_AP018933.1"/>
</dbReference>
<organism evidence="2 3">
    <name type="scientific">Zymobacter palmae</name>
    <dbReference type="NCBI Taxonomy" id="33074"/>
    <lineage>
        <taxon>Bacteria</taxon>
        <taxon>Pseudomonadati</taxon>
        <taxon>Pseudomonadota</taxon>
        <taxon>Gammaproteobacteria</taxon>
        <taxon>Oceanospirillales</taxon>
        <taxon>Halomonadaceae</taxon>
        <taxon>Zymobacter group</taxon>
        <taxon>Zymobacter</taxon>
    </lineage>
</organism>
<name>A0A348HCN5_9GAMM</name>
<dbReference type="Proteomes" id="UP000267342">
    <property type="component" value="Chromosome"/>
</dbReference>
<dbReference type="InterPro" id="IPR014983">
    <property type="entry name" value="GAD-rel"/>
</dbReference>
<feature type="domain" description="GAD-related" evidence="1">
    <location>
        <begin position="22"/>
        <end position="113"/>
    </location>
</feature>
<keyword evidence="3" id="KW-1185">Reference proteome</keyword>
<proteinExistence type="predicted"/>
<evidence type="ECO:0000313" key="3">
    <source>
        <dbReference type="Proteomes" id="UP000267342"/>
    </source>
</evidence>
<gene>
    <name evidence="2" type="ORF">ZBT109_0609</name>
</gene>
<reference evidence="2 3" key="1">
    <citation type="submission" date="2018-09" db="EMBL/GenBank/DDBJ databases">
        <title>Zymobacter palmae IAM14233 (=T109) whole genome analysis.</title>
        <authorList>
            <person name="Yanase H."/>
        </authorList>
    </citation>
    <scope>NUCLEOTIDE SEQUENCE [LARGE SCALE GENOMIC DNA]</scope>
    <source>
        <strain evidence="2 3">IAM14233</strain>
    </source>
</reference>
<evidence type="ECO:0000259" key="1">
    <source>
        <dbReference type="Pfam" id="PF08887"/>
    </source>
</evidence>
<dbReference type="AlphaFoldDB" id="A0A348HCN5"/>
<evidence type="ECO:0000313" key="2">
    <source>
        <dbReference type="EMBL" id="BBG29387.1"/>
    </source>
</evidence>
<dbReference type="KEGG" id="zpl:ZBT109_0609"/>
<dbReference type="Pfam" id="PF08887">
    <property type="entry name" value="GAD-like"/>
    <property type="match status" value="1"/>
</dbReference>
<protein>
    <submittedName>
        <fullName evidence="2">Uncharacterized conserved protein</fullName>
    </submittedName>
</protein>